<evidence type="ECO:0000259" key="3">
    <source>
        <dbReference type="SMART" id="SM00047"/>
    </source>
</evidence>
<accession>A0A1G8Z031</accession>
<sequence>MVKKKSKRKRTSLLQRSVLIILAFTGTLALLASSIESSQTDEQSEGFAGDRTEFIQTVAAYAVPLQETHGIWPSITIAQAIVESNWGQSGLALNEQNYFGIKGSSSQPAYATLEYEDDWVEIQASFRSYDSLQESVEDYAELIAGGTSWNPDLYRPVIEADTYREAAYALKKSGYATDPTYPDKLIEIVELYNLDQYDR</sequence>
<keyword evidence="5" id="KW-1185">Reference proteome</keyword>
<keyword evidence="2 4" id="KW-0378">Hydrolase</keyword>
<evidence type="ECO:0000313" key="5">
    <source>
        <dbReference type="Proteomes" id="UP000199433"/>
    </source>
</evidence>
<dbReference type="RefSeq" id="WP_176759608.1">
    <property type="nucleotide sequence ID" value="NZ_FNFK01000012.1"/>
</dbReference>
<dbReference type="SMART" id="SM00047">
    <property type="entry name" value="LYZ2"/>
    <property type="match status" value="1"/>
</dbReference>
<gene>
    <name evidence="4" type="ORF">SAMN04488098_10124</name>
</gene>
<evidence type="ECO:0000256" key="2">
    <source>
        <dbReference type="ARBA" id="ARBA00022801"/>
    </source>
</evidence>
<dbReference type="PANTHER" id="PTHR33308">
    <property type="entry name" value="PEPTIDOGLYCAN HYDROLASE FLGJ"/>
    <property type="match status" value="1"/>
</dbReference>
<feature type="domain" description="Mannosyl-glycoprotein endo-beta-N-acetylglucosamidase-like" evidence="3">
    <location>
        <begin position="41"/>
        <end position="198"/>
    </location>
</feature>
<proteinExistence type="inferred from homology"/>
<dbReference type="Gene3D" id="4.10.80.30">
    <property type="entry name" value="DNA polymerase, domain 6"/>
    <property type="match status" value="1"/>
</dbReference>
<dbReference type="GO" id="GO:0004040">
    <property type="term" value="F:amidase activity"/>
    <property type="evidence" value="ECO:0007669"/>
    <property type="project" value="InterPro"/>
</dbReference>
<dbReference type="STRING" id="426701.SAMN04488098_10124"/>
<comment type="similarity">
    <text evidence="1">Belongs to the glycosyl hydrolase 73 family.</text>
</comment>
<dbReference type="Pfam" id="PF01832">
    <property type="entry name" value="Glucosaminidase"/>
    <property type="match status" value="1"/>
</dbReference>
<dbReference type="InterPro" id="IPR002901">
    <property type="entry name" value="MGlyc_endo_b_GlcNAc-like_dom"/>
</dbReference>
<evidence type="ECO:0000256" key="1">
    <source>
        <dbReference type="ARBA" id="ARBA00010266"/>
    </source>
</evidence>
<dbReference type="Gene3D" id="1.10.530.10">
    <property type="match status" value="1"/>
</dbReference>
<evidence type="ECO:0000313" key="4">
    <source>
        <dbReference type="EMBL" id="SDK08462.1"/>
    </source>
</evidence>
<organism evidence="4 5">
    <name type="scientific">Alkalibacterium thalassium</name>
    <dbReference type="NCBI Taxonomy" id="426701"/>
    <lineage>
        <taxon>Bacteria</taxon>
        <taxon>Bacillati</taxon>
        <taxon>Bacillota</taxon>
        <taxon>Bacilli</taxon>
        <taxon>Lactobacillales</taxon>
        <taxon>Carnobacteriaceae</taxon>
        <taxon>Alkalibacterium</taxon>
    </lineage>
</organism>
<dbReference type="Proteomes" id="UP000199433">
    <property type="component" value="Unassembled WGS sequence"/>
</dbReference>
<dbReference type="EMBL" id="FNFK01000012">
    <property type="protein sequence ID" value="SDK08462.1"/>
    <property type="molecule type" value="Genomic_DNA"/>
</dbReference>
<name>A0A1G8Z031_9LACT</name>
<dbReference type="AlphaFoldDB" id="A0A1G8Z031"/>
<dbReference type="InterPro" id="IPR051056">
    <property type="entry name" value="Glycosyl_Hydrolase_73"/>
</dbReference>
<protein>
    <submittedName>
        <fullName evidence="4">Flagellum-specific peptidoglycan hydrolase FlgJ</fullName>
    </submittedName>
</protein>
<reference evidence="5" key="1">
    <citation type="submission" date="2016-10" db="EMBL/GenBank/DDBJ databases">
        <authorList>
            <person name="Varghese N."/>
            <person name="Submissions S."/>
        </authorList>
    </citation>
    <scope>NUCLEOTIDE SEQUENCE [LARGE SCALE GENOMIC DNA]</scope>
    <source>
        <strain evidence="5">DSM 19181</strain>
    </source>
</reference>
<dbReference type="PANTHER" id="PTHR33308:SF10">
    <property type="entry name" value="EXO-GLUCOSAMINIDASE LYTG"/>
    <property type="match status" value="1"/>
</dbReference>